<dbReference type="EC" id="2.7.13.3" evidence="4"/>
<dbReference type="InterPro" id="IPR036890">
    <property type="entry name" value="HATPase_C_sf"/>
</dbReference>
<keyword evidence="13" id="KW-0411">Iron-sulfur</keyword>
<evidence type="ECO:0000256" key="10">
    <source>
        <dbReference type="ARBA" id="ARBA00022777"/>
    </source>
</evidence>
<dbReference type="Proteomes" id="UP000487268">
    <property type="component" value="Unassembled WGS sequence"/>
</dbReference>
<evidence type="ECO:0000256" key="3">
    <source>
        <dbReference type="ARBA" id="ARBA00004496"/>
    </source>
</evidence>
<evidence type="ECO:0000256" key="6">
    <source>
        <dbReference type="ARBA" id="ARBA00022485"/>
    </source>
</evidence>
<evidence type="ECO:0000256" key="2">
    <source>
        <dbReference type="ARBA" id="ARBA00001966"/>
    </source>
</evidence>
<dbReference type="SMART" id="SM00387">
    <property type="entry name" value="HATPase_c"/>
    <property type="match status" value="1"/>
</dbReference>
<feature type="transmembrane region" description="Helical" evidence="16">
    <location>
        <begin position="46"/>
        <end position="65"/>
    </location>
</feature>
<comment type="subcellular location">
    <subcellularLocation>
        <location evidence="3">Cytoplasm</location>
    </subcellularLocation>
</comment>
<dbReference type="GO" id="GO:0016020">
    <property type="term" value="C:membrane"/>
    <property type="evidence" value="ECO:0007669"/>
    <property type="project" value="InterPro"/>
</dbReference>
<keyword evidence="8" id="KW-0808">Transferase</keyword>
<feature type="domain" description="Histidine kinase" evidence="17">
    <location>
        <begin position="323"/>
        <end position="415"/>
    </location>
</feature>
<dbReference type="InterPro" id="IPR050482">
    <property type="entry name" value="Sensor_HK_TwoCompSys"/>
</dbReference>
<evidence type="ECO:0000256" key="15">
    <source>
        <dbReference type="ARBA" id="ARBA00030800"/>
    </source>
</evidence>
<evidence type="ECO:0000256" key="4">
    <source>
        <dbReference type="ARBA" id="ARBA00012438"/>
    </source>
</evidence>
<evidence type="ECO:0000256" key="11">
    <source>
        <dbReference type="ARBA" id="ARBA00023004"/>
    </source>
</evidence>
<evidence type="ECO:0000256" key="8">
    <source>
        <dbReference type="ARBA" id="ARBA00022679"/>
    </source>
</evidence>
<gene>
    <name evidence="18" type="ORF">ACRB68_58410</name>
</gene>
<keyword evidence="12" id="KW-0902">Two-component regulatory system</keyword>
<keyword evidence="16" id="KW-1133">Transmembrane helix</keyword>
<comment type="caution">
    <text evidence="18">The sequence shown here is derived from an EMBL/GenBank/DDBJ whole genome shotgun (WGS) entry which is preliminary data.</text>
</comment>
<keyword evidence="10" id="KW-0418">Kinase</keyword>
<evidence type="ECO:0000313" key="19">
    <source>
        <dbReference type="Proteomes" id="UP000487268"/>
    </source>
</evidence>
<keyword evidence="16" id="KW-0812">Transmembrane</keyword>
<dbReference type="InterPro" id="IPR017205">
    <property type="entry name" value="Sig_transdc_His_kinase_ChrS"/>
</dbReference>
<feature type="transmembrane region" description="Helical" evidence="16">
    <location>
        <begin position="21"/>
        <end position="40"/>
    </location>
</feature>
<reference evidence="18 19" key="1">
    <citation type="submission" date="2019-10" db="EMBL/GenBank/DDBJ databases">
        <title>Actinomadura rubteroloni sp. nov. and Actinomadura macrotermitis sp. nov., isolated from the gut of fungus growing-termite Macrotermes natalensis.</title>
        <authorList>
            <person name="Benndorf R."/>
            <person name="Martin K."/>
            <person name="Kuefner M."/>
            <person name="De Beer W."/>
            <person name="Kaster A.-K."/>
            <person name="Vollmers J."/>
            <person name="Poulsen M."/>
            <person name="Beemelmanns C."/>
        </authorList>
    </citation>
    <scope>NUCLEOTIDE SEQUENCE [LARGE SCALE GENOMIC DNA]</scope>
    <source>
        <strain evidence="18 19">RB68</strain>
    </source>
</reference>
<dbReference type="GO" id="GO:0051539">
    <property type="term" value="F:4 iron, 4 sulfur cluster binding"/>
    <property type="evidence" value="ECO:0007669"/>
    <property type="project" value="UniProtKB-KW"/>
</dbReference>
<evidence type="ECO:0000256" key="16">
    <source>
        <dbReference type="SAM" id="Phobius"/>
    </source>
</evidence>
<dbReference type="Pfam" id="PF02518">
    <property type="entry name" value="HATPase_c"/>
    <property type="match status" value="1"/>
</dbReference>
<dbReference type="GO" id="GO:0046983">
    <property type="term" value="F:protein dimerization activity"/>
    <property type="evidence" value="ECO:0007669"/>
    <property type="project" value="InterPro"/>
</dbReference>
<evidence type="ECO:0000256" key="14">
    <source>
        <dbReference type="ARBA" id="ARBA00024827"/>
    </source>
</evidence>
<evidence type="ECO:0000256" key="1">
    <source>
        <dbReference type="ARBA" id="ARBA00000085"/>
    </source>
</evidence>
<feature type="transmembrane region" description="Helical" evidence="16">
    <location>
        <begin position="117"/>
        <end position="138"/>
    </location>
</feature>
<evidence type="ECO:0000256" key="7">
    <source>
        <dbReference type="ARBA" id="ARBA00022490"/>
    </source>
</evidence>
<dbReference type="PIRSF" id="PIRSF037434">
    <property type="entry name" value="STHK_ChrS"/>
    <property type="match status" value="1"/>
</dbReference>
<keyword evidence="11" id="KW-0408">Iron</keyword>
<sequence>MAQHADGIDTWERRERIGLAFVPYATLTISTVLALLVDHGSAGRDLAMVGLTAAAHGWIAWMVTLHPRWRERARLAACYYLVLLGLLGSLVALNPMYGFAVLTGYVHAFLLPRAWRIPGVVATAALAALSQVGGVHGLHTTSVPVYLLVFAVNAMIAGTFCFFGWRGDEESQRRKAVIGELGEANARLEAMMRENAELHARLLAQARAAGVHDERQRMAGEIHDTVAQGLAGVVAQLQAARRAHERGGDGSRHLALAEEMARGSLTEARRSVHALRPRQLEDAALPAALAEIAARWSEAHRIAAEVRTTGAARPMHPEVEGTLLRTAQEALANVAKHAAASRVTVTLAYRDDQVALDVRDDGAGFAPDRPRGGDESGGYGLAAMHRRVARVAGTLAVESAPGAGTAVRASVPAIPAGDLAPGP</sequence>
<comment type="catalytic activity">
    <reaction evidence="1">
        <text>ATP + protein L-histidine = ADP + protein N-phospho-L-histidine.</text>
        <dbReference type="EC" id="2.7.13.3"/>
    </reaction>
</comment>
<comment type="function">
    <text evidence="14">Member of the two-component regulatory system NreB/NreC involved in the control of dissimilatory nitrate/nitrite reduction in response to oxygen. NreB functions as a direct oxygen sensor histidine kinase which is autophosphorylated, in the absence of oxygen, probably at the conserved histidine residue, and transfers its phosphate group probably to a conserved aspartate residue of NreC. NreB/NreC activates the expression of the nitrate (narGHJI) and nitrite (nir) reductase operons, as well as the putative nitrate transporter gene narT.</text>
</comment>
<keyword evidence="9" id="KW-0479">Metal-binding</keyword>
<dbReference type="GO" id="GO:0046872">
    <property type="term" value="F:metal ion binding"/>
    <property type="evidence" value="ECO:0007669"/>
    <property type="project" value="UniProtKB-KW"/>
</dbReference>
<dbReference type="PANTHER" id="PTHR24421">
    <property type="entry name" value="NITRATE/NITRITE SENSOR PROTEIN NARX-RELATED"/>
    <property type="match status" value="1"/>
</dbReference>
<protein>
    <recommendedName>
        <fullName evidence="5">Oxygen sensor histidine kinase NreB</fullName>
        <ecNumber evidence="4">2.7.13.3</ecNumber>
    </recommendedName>
    <alternativeName>
        <fullName evidence="15">Nitrogen regulation protein B</fullName>
    </alternativeName>
</protein>
<evidence type="ECO:0000259" key="17">
    <source>
        <dbReference type="PROSITE" id="PS50109"/>
    </source>
</evidence>
<evidence type="ECO:0000256" key="5">
    <source>
        <dbReference type="ARBA" id="ARBA00017322"/>
    </source>
</evidence>
<feature type="transmembrane region" description="Helical" evidence="16">
    <location>
        <begin position="77"/>
        <end position="97"/>
    </location>
</feature>
<dbReference type="InterPro" id="IPR005467">
    <property type="entry name" value="His_kinase_dom"/>
</dbReference>
<keyword evidence="16" id="KW-0472">Membrane</keyword>
<dbReference type="GO" id="GO:0000155">
    <property type="term" value="F:phosphorelay sensor kinase activity"/>
    <property type="evidence" value="ECO:0007669"/>
    <property type="project" value="InterPro"/>
</dbReference>
<dbReference type="RefSeq" id="WP_328594927.1">
    <property type="nucleotide sequence ID" value="NZ_WEGH01000004.1"/>
</dbReference>
<dbReference type="PANTHER" id="PTHR24421:SF62">
    <property type="entry name" value="SENSORY TRANSDUCTION HISTIDINE KINASE"/>
    <property type="match status" value="1"/>
</dbReference>
<dbReference type="AlphaFoldDB" id="A0A7K0C2R9"/>
<dbReference type="PRINTS" id="PR00344">
    <property type="entry name" value="BCTRLSENSOR"/>
</dbReference>
<evidence type="ECO:0000313" key="18">
    <source>
        <dbReference type="EMBL" id="MQY07739.1"/>
    </source>
</evidence>
<dbReference type="PROSITE" id="PS50109">
    <property type="entry name" value="HIS_KIN"/>
    <property type="match status" value="1"/>
</dbReference>
<dbReference type="Gene3D" id="3.30.565.10">
    <property type="entry name" value="Histidine kinase-like ATPase, C-terminal domain"/>
    <property type="match status" value="1"/>
</dbReference>
<evidence type="ECO:0000256" key="9">
    <source>
        <dbReference type="ARBA" id="ARBA00022723"/>
    </source>
</evidence>
<feature type="transmembrane region" description="Helical" evidence="16">
    <location>
        <begin position="145"/>
        <end position="165"/>
    </location>
</feature>
<dbReference type="Gene3D" id="1.20.5.1930">
    <property type="match status" value="1"/>
</dbReference>
<dbReference type="GO" id="GO:0005737">
    <property type="term" value="C:cytoplasm"/>
    <property type="evidence" value="ECO:0007669"/>
    <property type="project" value="UniProtKB-SubCell"/>
</dbReference>
<name>A0A7K0C2R9_9ACTN</name>
<dbReference type="SUPFAM" id="SSF55874">
    <property type="entry name" value="ATPase domain of HSP90 chaperone/DNA topoisomerase II/histidine kinase"/>
    <property type="match status" value="1"/>
</dbReference>
<evidence type="ECO:0000256" key="12">
    <source>
        <dbReference type="ARBA" id="ARBA00023012"/>
    </source>
</evidence>
<keyword evidence="6" id="KW-0004">4Fe-4S</keyword>
<evidence type="ECO:0000256" key="13">
    <source>
        <dbReference type="ARBA" id="ARBA00023014"/>
    </source>
</evidence>
<dbReference type="InterPro" id="IPR011712">
    <property type="entry name" value="Sig_transdc_His_kin_sub3_dim/P"/>
</dbReference>
<proteinExistence type="predicted"/>
<organism evidence="18 19">
    <name type="scientific">Actinomadura macrotermitis</name>
    <dbReference type="NCBI Taxonomy" id="2585200"/>
    <lineage>
        <taxon>Bacteria</taxon>
        <taxon>Bacillati</taxon>
        <taxon>Actinomycetota</taxon>
        <taxon>Actinomycetes</taxon>
        <taxon>Streptosporangiales</taxon>
        <taxon>Thermomonosporaceae</taxon>
        <taxon>Actinomadura</taxon>
    </lineage>
</organism>
<dbReference type="EMBL" id="WEGH01000004">
    <property type="protein sequence ID" value="MQY07739.1"/>
    <property type="molecule type" value="Genomic_DNA"/>
</dbReference>
<dbReference type="Pfam" id="PF07730">
    <property type="entry name" value="HisKA_3"/>
    <property type="match status" value="1"/>
</dbReference>
<dbReference type="CDD" id="cd16917">
    <property type="entry name" value="HATPase_UhpB-NarQ-NarX-like"/>
    <property type="match status" value="1"/>
</dbReference>
<dbReference type="InterPro" id="IPR003594">
    <property type="entry name" value="HATPase_dom"/>
</dbReference>
<dbReference type="InterPro" id="IPR004358">
    <property type="entry name" value="Sig_transdc_His_kin-like_C"/>
</dbReference>
<comment type="cofactor">
    <cofactor evidence="2">
        <name>[4Fe-4S] cluster</name>
        <dbReference type="ChEBI" id="CHEBI:49883"/>
    </cofactor>
</comment>
<accession>A0A7K0C2R9</accession>
<keyword evidence="19" id="KW-1185">Reference proteome</keyword>
<keyword evidence="7" id="KW-0963">Cytoplasm</keyword>